<keyword evidence="4" id="KW-1185">Reference proteome</keyword>
<dbReference type="EMBL" id="JBJQOH010000004">
    <property type="protein sequence ID" value="KAL3687958.1"/>
    <property type="molecule type" value="Genomic_DNA"/>
</dbReference>
<accession>A0ABD3H953</accession>
<evidence type="ECO:0000313" key="3">
    <source>
        <dbReference type="EMBL" id="KAL3687958.1"/>
    </source>
</evidence>
<organism evidence="3 4">
    <name type="scientific">Riccia sorocarpa</name>
    <dbReference type="NCBI Taxonomy" id="122646"/>
    <lineage>
        <taxon>Eukaryota</taxon>
        <taxon>Viridiplantae</taxon>
        <taxon>Streptophyta</taxon>
        <taxon>Embryophyta</taxon>
        <taxon>Marchantiophyta</taxon>
        <taxon>Marchantiopsida</taxon>
        <taxon>Marchantiidae</taxon>
        <taxon>Marchantiales</taxon>
        <taxon>Ricciaceae</taxon>
        <taxon>Riccia</taxon>
    </lineage>
</organism>
<reference evidence="3 4" key="1">
    <citation type="submission" date="2024-09" db="EMBL/GenBank/DDBJ databases">
        <title>Chromosome-scale assembly of Riccia sorocarpa.</title>
        <authorList>
            <person name="Paukszto L."/>
        </authorList>
    </citation>
    <scope>NUCLEOTIDE SEQUENCE [LARGE SCALE GENOMIC DNA]</scope>
    <source>
        <strain evidence="3">LP-2024</strain>
        <tissue evidence="3">Aerial parts of the thallus</tissue>
    </source>
</reference>
<evidence type="ECO:0000256" key="2">
    <source>
        <dbReference type="SAM" id="Phobius"/>
    </source>
</evidence>
<keyword evidence="2" id="KW-0472">Membrane</keyword>
<feature type="transmembrane region" description="Helical" evidence="2">
    <location>
        <begin position="112"/>
        <end position="133"/>
    </location>
</feature>
<dbReference type="PANTHER" id="PTHR36804:SF1">
    <property type="entry name" value="OS04G0585600 PROTEIN"/>
    <property type="match status" value="1"/>
</dbReference>
<comment type="caution">
    <text evidence="3">The sequence shown here is derived from an EMBL/GenBank/DDBJ whole genome shotgun (WGS) entry which is preliminary data.</text>
</comment>
<feature type="compositionally biased region" description="Acidic residues" evidence="1">
    <location>
        <begin position="276"/>
        <end position="285"/>
    </location>
</feature>
<protein>
    <submittedName>
        <fullName evidence="3">Uncharacterized protein</fullName>
    </submittedName>
</protein>
<proteinExistence type="predicted"/>
<sequence>MLRCGCSSPQNVVRSGCLRRFPRHKAVVGRTVFLGKQTKGSLSRSSGSSSIHGADLRQDLQSGSSRASLENDAPFALAIGACFLSTLVIPDDDKDDKKKEADLFGPDDVRSGAMQVISFIPLFNWLVWIFAWLDTGKQRYLAYAIAYLAPYLKTGLSLNPEDSWLPLLSVVACIVHVQLDLSVNAEGAEPPLIDVTKLMLEKSQLKNLRVRTDGLVTRLKELAEKTDVRRVDQSIDGDGQINPEEWKAIQKQKERDELREFDERLARSPASRVENVEETVEEAER</sequence>
<evidence type="ECO:0000313" key="4">
    <source>
        <dbReference type="Proteomes" id="UP001633002"/>
    </source>
</evidence>
<keyword evidence="2" id="KW-1133">Transmembrane helix</keyword>
<keyword evidence="2" id="KW-0812">Transmembrane</keyword>
<dbReference type="PANTHER" id="PTHR36804">
    <property type="entry name" value="OSJNBA0013K16.11 PROTEIN"/>
    <property type="match status" value="1"/>
</dbReference>
<gene>
    <name evidence="3" type="ORF">R1sor_014267</name>
</gene>
<feature type="transmembrane region" description="Helical" evidence="2">
    <location>
        <begin position="73"/>
        <end position="90"/>
    </location>
</feature>
<name>A0ABD3H953_9MARC</name>
<dbReference type="AlphaFoldDB" id="A0ABD3H953"/>
<evidence type="ECO:0000256" key="1">
    <source>
        <dbReference type="SAM" id="MobiDB-lite"/>
    </source>
</evidence>
<feature type="region of interest" description="Disordered" evidence="1">
    <location>
        <begin position="263"/>
        <end position="285"/>
    </location>
</feature>
<dbReference type="Proteomes" id="UP001633002">
    <property type="component" value="Unassembled WGS sequence"/>
</dbReference>